<reference evidence="1" key="1">
    <citation type="submission" date="2014-09" db="EMBL/GenBank/DDBJ databases">
        <authorList>
            <person name="Magalhaes I.L.F."/>
            <person name="Oliveira U."/>
            <person name="Santos F.R."/>
            <person name="Vidigal T.H.D.A."/>
            <person name="Brescovit A.D."/>
            <person name="Santos A.J."/>
        </authorList>
    </citation>
    <scope>NUCLEOTIDE SEQUENCE</scope>
    <source>
        <tissue evidence="1">Shoot tissue taken approximately 20 cm above the soil surface</tissue>
    </source>
</reference>
<organism evidence="1">
    <name type="scientific">Arundo donax</name>
    <name type="common">Giant reed</name>
    <name type="synonym">Donax arundinaceus</name>
    <dbReference type="NCBI Taxonomy" id="35708"/>
    <lineage>
        <taxon>Eukaryota</taxon>
        <taxon>Viridiplantae</taxon>
        <taxon>Streptophyta</taxon>
        <taxon>Embryophyta</taxon>
        <taxon>Tracheophyta</taxon>
        <taxon>Spermatophyta</taxon>
        <taxon>Magnoliopsida</taxon>
        <taxon>Liliopsida</taxon>
        <taxon>Poales</taxon>
        <taxon>Poaceae</taxon>
        <taxon>PACMAD clade</taxon>
        <taxon>Arundinoideae</taxon>
        <taxon>Arundineae</taxon>
        <taxon>Arundo</taxon>
    </lineage>
</organism>
<accession>A0A0A9BAN1</accession>
<dbReference type="EMBL" id="GBRH01241528">
    <property type="protein sequence ID" value="JAD56367.1"/>
    <property type="molecule type" value="Transcribed_RNA"/>
</dbReference>
<proteinExistence type="predicted"/>
<protein>
    <submittedName>
        <fullName evidence="1">Uncharacterized protein</fullName>
    </submittedName>
</protein>
<name>A0A0A9BAN1_ARUDO</name>
<evidence type="ECO:0000313" key="1">
    <source>
        <dbReference type="EMBL" id="JAD56367.1"/>
    </source>
</evidence>
<dbReference type="AlphaFoldDB" id="A0A0A9BAN1"/>
<reference evidence="1" key="2">
    <citation type="journal article" date="2015" name="Data Brief">
        <title>Shoot transcriptome of the giant reed, Arundo donax.</title>
        <authorList>
            <person name="Barrero R.A."/>
            <person name="Guerrero F.D."/>
            <person name="Moolhuijzen P."/>
            <person name="Goolsby J.A."/>
            <person name="Tidwell J."/>
            <person name="Bellgard S.E."/>
            <person name="Bellgard M.I."/>
        </authorList>
    </citation>
    <scope>NUCLEOTIDE SEQUENCE</scope>
    <source>
        <tissue evidence="1">Shoot tissue taken approximately 20 cm above the soil surface</tissue>
    </source>
</reference>
<sequence length="135" mass="15558">MSICPMLVSYALFSSVSVEPKKLHISYPVSSFEKSLWQWYGQAIHQSSCVHIFLYRLSSRAAAAYGLPCLLRENFCLTSHHQCYCNVLGQLLVAEWLLISLMVHTAVKRKHGYIYPKQLQLRRHSFTIYSQASFV</sequence>